<dbReference type="AlphaFoldDB" id="F8UH34"/>
<sequence>MTLIPKGVQKRGIAPTDLTTLTDPFHASMVKALKMIGTDGEAPGYAERRWRGRDDHDLDWGAGAVRLGSALCHGTGIESGSRPVLTRERRDPMPPTFAKAAATIVAAFLLAGCATSARQLMPTPVLYQLPGGQPVFDRAAESQQRPSPDLDLLFITDRAPPTAAEQEAQGQDQDPLPYGQERARRIAFGSAQVRVVPGLDWEALREQSQLAKRTREVNLELGQVRELGAFPQEPYRLHRTEDGKLLRDRAELERHAEAKGRLQGEVQRRLAAAPSKEVLLYVHGFNETFASAAFTAAELCHFLGREHVCAFFTWPASSTGNFLTSYTTTTESADYAVEHLKKSLRMLGMTPGVEGVQILAHSRGTALTLKAVRELGLEAIAAGKEAVDIYKFNNLVLLSPDIDVDIAAQQLTGFLSDPDLITLWPEGKVPRVLKGRLTVYTSPEDRALLVSKILFRSRKRAGQLRPEDIPEKGQRYMEALGRMDLISYLGKRTDFFGHSYFTTNPQVSSDLVQLIRYGRRLGEPGRQLIKTGPITWKFPLDQATGR</sequence>
<gene>
    <name evidence="1" type="ORF">LDC_03378</name>
</gene>
<dbReference type="PANTHER" id="PTHR36513:SF1">
    <property type="entry name" value="TRANSMEMBRANE PROTEIN"/>
    <property type="match status" value="1"/>
</dbReference>
<dbReference type="Pfam" id="PF05990">
    <property type="entry name" value="DUF900"/>
    <property type="match status" value="1"/>
</dbReference>
<accession>F8UH34</accession>
<protein>
    <submittedName>
        <fullName evidence="1">Uncharacterized conserved protein UCP033909</fullName>
    </submittedName>
</protein>
<organism evidence="1">
    <name type="scientific">uncultured microorganism</name>
    <dbReference type="NCBI Taxonomy" id="358574"/>
    <lineage>
        <taxon>unclassified sequences</taxon>
        <taxon>environmental samples</taxon>
    </lineage>
</organism>
<dbReference type="InterPro" id="IPR029058">
    <property type="entry name" value="AB_hydrolase_fold"/>
</dbReference>
<name>F8UH34_9ZZZZ</name>
<proteinExistence type="predicted"/>
<dbReference type="PANTHER" id="PTHR36513">
    <property type="entry name" value="ABC TRANSMEMBRANE TYPE-1 DOMAIN-CONTAINING PROTEIN"/>
    <property type="match status" value="1"/>
</dbReference>
<dbReference type="SUPFAM" id="SSF53474">
    <property type="entry name" value="alpha/beta-Hydrolases"/>
    <property type="match status" value="1"/>
</dbReference>
<dbReference type="EMBL" id="JF805055">
    <property type="protein sequence ID" value="AEI30341.1"/>
    <property type="molecule type" value="Genomic_DNA"/>
</dbReference>
<reference evidence="1" key="1">
    <citation type="submission" date="2011-04" db="EMBL/GenBank/DDBJ databases">
        <title>Taxonomic and functional metagenomic profiling of the microbial community in the anoxic sediment of a brackish shallow lake (Laguna de Carrizo Central Spain).</title>
        <authorList>
            <consortium name="CONSOLIDER consortium CSD2007-00005"/>
            <person name="Guazzaroni M.-E."/>
            <person name="Richter M."/>
            <person name="Garcia-Salamanca A."/>
            <person name="Yarza P."/>
            <person name="Ferrer M."/>
        </authorList>
    </citation>
    <scope>NUCLEOTIDE SEQUENCE</scope>
</reference>
<evidence type="ECO:0000313" key="1">
    <source>
        <dbReference type="EMBL" id="AEI30341.1"/>
    </source>
</evidence>
<dbReference type="InterPro" id="IPR010297">
    <property type="entry name" value="DUF900_hydrolase"/>
</dbReference>